<feature type="domain" description="GmrSD restriction endonucleases C-terminal" evidence="2">
    <location>
        <begin position="444"/>
        <end position="552"/>
    </location>
</feature>
<dbReference type="Pfam" id="PF03235">
    <property type="entry name" value="GmrSD_N"/>
    <property type="match status" value="1"/>
</dbReference>
<dbReference type="Pfam" id="PF07510">
    <property type="entry name" value="GmrSD_C"/>
    <property type="match status" value="1"/>
</dbReference>
<evidence type="ECO:0000313" key="4">
    <source>
        <dbReference type="EMBL" id="SFE78659.1"/>
    </source>
</evidence>
<gene>
    <name evidence="4" type="ORF">SAMN02787118_102621</name>
</gene>
<feature type="domain" description="RAMA" evidence="3">
    <location>
        <begin position="622"/>
        <end position="725"/>
    </location>
</feature>
<dbReference type="InterPro" id="IPR011089">
    <property type="entry name" value="GmrSD_C"/>
</dbReference>
<accession>A0A1I2DDW6</accession>
<dbReference type="RefSeq" id="WP_075026565.1">
    <property type="nucleotide sequence ID" value="NZ_FONR01000002.1"/>
</dbReference>
<feature type="domain" description="GmrSD restriction endonucleases N-terminal" evidence="1">
    <location>
        <begin position="24"/>
        <end position="233"/>
    </location>
</feature>
<dbReference type="EMBL" id="FONR01000002">
    <property type="protein sequence ID" value="SFE78659.1"/>
    <property type="molecule type" value="Genomic_DNA"/>
</dbReference>
<dbReference type="InterPro" id="IPR004919">
    <property type="entry name" value="GmrSD_N"/>
</dbReference>
<dbReference type="Pfam" id="PF18755">
    <property type="entry name" value="RAMA"/>
    <property type="match status" value="1"/>
</dbReference>
<proteinExistence type="predicted"/>
<reference evidence="4 5" key="1">
    <citation type="submission" date="2016-10" db="EMBL/GenBank/DDBJ databases">
        <authorList>
            <person name="de Groot N.N."/>
        </authorList>
    </citation>
    <scope>NUCLEOTIDE SEQUENCE [LARGE SCALE GENOMIC DNA]</scope>
    <source>
        <strain evidence="4 5">OK461</strain>
    </source>
</reference>
<dbReference type="AlphaFoldDB" id="A0A1I2DDW6"/>
<evidence type="ECO:0000313" key="5">
    <source>
        <dbReference type="Proteomes" id="UP000181942"/>
    </source>
</evidence>
<evidence type="ECO:0000259" key="3">
    <source>
        <dbReference type="Pfam" id="PF18755"/>
    </source>
</evidence>
<sequence length="734" mass="83468">MSEAVQQGVQGRHETVRALFGMQYELEYYQREYSWERRHVVELVSDLANAFLRDWRPDHDRQQYAAYRPYFLGAFVCHPTGLKKSLVDGQQRFTTLHLLLIHIERLLHEQGDHDTATMVGGMVRRYAGGQHQYTIDVDERRACLEALREGADYDPSGATVSVQNLWQRAQDISAELPEVLRDECLPIFADWLGDRVYLVEILAADRRLGWEIFETMNDRGAGLTSLDLLKSFVLARAGQGQSELNNAWRKMFADLSEFGRHVPSNFFETLLLARYAAADGSESEEIRRAFHEWVRDSPERVGLKIKGEDYRNFVLETVAPSADQYRRLLDASRIRTAGLEAVFYNATNGIDAQHLLIMASLRQKDSPQVFQAKAQLLASYLDLIFITRTVNNDPAVQAHNFLEEVHRLLPSVREISSVEELRALLGREAATLPTFNGVKKFSLHNNRRQVRYLLARLTAFVEVECGKPDEAHRYLGFGSDVKDGSATPWEIEHIWANKYSLHVQSGVANEQDFQQIRNRIGALLLLEKSDNASFGADRYLDKLPNYLSQNLLAASLNPAAYRRKPKFQQFREKWNLQDSFTAFPENFDTKAIEARAVLYQKLCELVWHVDRLGFAKVVSTPTGRDQNPQRRKTHYGVEIADLMRIGLLQEGTALYGELRRAGQTFHARIVARGRIRLEPSGEEFGSLSGAGAAAQGISSCPGWNFWQVTNPDGSHTRLTSIRKQAIAEGLLDQN</sequence>
<dbReference type="InterPro" id="IPR040843">
    <property type="entry name" value="RAMA"/>
</dbReference>
<dbReference type="PANTHER" id="PTHR35149">
    <property type="entry name" value="SLL5132 PROTEIN"/>
    <property type="match status" value="1"/>
</dbReference>
<organism evidence="4 5">
    <name type="scientific">Streptomyces mirabilis</name>
    <dbReference type="NCBI Taxonomy" id="68239"/>
    <lineage>
        <taxon>Bacteria</taxon>
        <taxon>Bacillati</taxon>
        <taxon>Actinomycetota</taxon>
        <taxon>Actinomycetes</taxon>
        <taxon>Kitasatosporales</taxon>
        <taxon>Streptomycetaceae</taxon>
        <taxon>Streptomyces</taxon>
    </lineage>
</organism>
<protein>
    <submittedName>
        <fullName evidence="4">Uncharacterized conserved protein, contains ParB-like and HNH nuclease domains</fullName>
    </submittedName>
</protein>
<name>A0A1I2DDW6_9ACTN</name>
<evidence type="ECO:0000259" key="2">
    <source>
        <dbReference type="Pfam" id="PF07510"/>
    </source>
</evidence>
<dbReference type="PANTHER" id="PTHR35149:SF2">
    <property type="entry name" value="DUF262 DOMAIN-CONTAINING PROTEIN"/>
    <property type="match status" value="1"/>
</dbReference>
<evidence type="ECO:0000259" key="1">
    <source>
        <dbReference type="Pfam" id="PF03235"/>
    </source>
</evidence>
<dbReference type="Proteomes" id="UP000181942">
    <property type="component" value="Unassembled WGS sequence"/>
</dbReference>